<name>A0ABQ1Z643_9BACT</name>
<organism evidence="2 3">
    <name type="scientific">Dyadobacter endophyticus</name>
    <dbReference type="NCBI Taxonomy" id="1749036"/>
    <lineage>
        <taxon>Bacteria</taxon>
        <taxon>Pseudomonadati</taxon>
        <taxon>Bacteroidota</taxon>
        <taxon>Cytophagia</taxon>
        <taxon>Cytophagales</taxon>
        <taxon>Spirosomataceae</taxon>
        <taxon>Dyadobacter</taxon>
    </lineage>
</organism>
<gene>
    <name evidence="2" type="ORF">GCM10007423_49380</name>
</gene>
<proteinExistence type="predicted"/>
<dbReference type="RefSeq" id="WP_188937434.1">
    <property type="nucleotide sequence ID" value="NZ_BMIA01000004.1"/>
</dbReference>
<sequence>METQQLTSTELSQFTGTENWYRHPIVRKMLYTDGIRHMMNKAGAYWLVDEIAYQQFHPRVKTEEFQVWILATNLEESTALLSCEDGHDRVLCSKQIPYTDFPLAEIKIYVSGNVILLPSEY</sequence>
<comment type="caution">
    <text evidence="2">The sequence shown here is derived from an EMBL/GenBank/DDBJ whole genome shotgun (WGS) entry which is preliminary data.</text>
</comment>
<evidence type="ECO:0000313" key="3">
    <source>
        <dbReference type="Proteomes" id="UP000600214"/>
    </source>
</evidence>
<protein>
    <recommendedName>
        <fullName evidence="1">DUF6876 domain-containing protein</fullName>
    </recommendedName>
</protein>
<accession>A0ABQ1Z643</accession>
<reference evidence="3" key="1">
    <citation type="journal article" date="2019" name="Int. J. Syst. Evol. Microbiol.">
        <title>The Global Catalogue of Microorganisms (GCM) 10K type strain sequencing project: providing services to taxonomists for standard genome sequencing and annotation.</title>
        <authorList>
            <consortium name="The Broad Institute Genomics Platform"/>
            <consortium name="The Broad Institute Genome Sequencing Center for Infectious Disease"/>
            <person name="Wu L."/>
            <person name="Ma J."/>
        </authorList>
    </citation>
    <scope>NUCLEOTIDE SEQUENCE [LARGE SCALE GENOMIC DNA]</scope>
    <source>
        <strain evidence="3">CGMCC 1.15288</strain>
    </source>
</reference>
<dbReference type="Pfam" id="PF21781">
    <property type="entry name" value="DUF6876"/>
    <property type="match status" value="1"/>
</dbReference>
<dbReference type="InterPro" id="IPR049241">
    <property type="entry name" value="DUF6876"/>
</dbReference>
<dbReference type="EMBL" id="BMIA01000004">
    <property type="protein sequence ID" value="GGH48293.1"/>
    <property type="molecule type" value="Genomic_DNA"/>
</dbReference>
<evidence type="ECO:0000259" key="1">
    <source>
        <dbReference type="Pfam" id="PF21781"/>
    </source>
</evidence>
<keyword evidence="3" id="KW-1185">Reference proteome</keyword>
<evidence type="ECO:0000313" key="2">
    <source>
        <dbReference type="EMBL" id="GGH48293.1"/>
    </source>
</evidence>
<feature type="domain" description="DUF6876" evidence="1">
    <location>
        <begin position="6"/>
        <end position="121"/>
    </location>
</feature>
<dbReference type="Proteomes" id="UP000600214">
    <property type="component" value="Unassembled WGS sequence"/>
</dbReference>